<dbReference type="HOGENOM" id="CLU_2950992_0_0_11"/>
<reference evidence="3" key="1">
    <citation type="submission" date="2009-04" db="EMBL/GenBank/DDBJ databases">
        <authorList>
            <person name="Weinstock G."/>
            <person name="Sodergren E."/>
            <person name="Clifton S."/>
            <person name="Fulton L."/>
            <person name="Fulton B."/>
            <person name="Courtney L."/>
            <person name="Fronick C."/>
            <person name="Harrison M."/>
            <person name="Strong C."/>
            <person name="Farmer C."/>
            <person name="Delahaunty K."/>
            <person name="Markovic C."/>
            <person name="Hall O."/>
            <person name="Minx P."/>
            <person name="Tomlinson C."/>
            <person name="Mitreva M."/>
            <person name="Nelson J."/>
            <person name="Hou S."/>
            <person name="Wollam A."/>
            <person name="Pepin K.H."/>
            <person name="Johnson M."/>
            <person name="Bhonagiri V."/>
            <person name="Nash W.E."/>
            <person name="Warren W."/>
            <person name="Chinwalla A."/>
            <person name="Mardis E.R."/>
            <person name="Wilson R.K."/>
        </authorList>
    </citation>
    <scope>NUCLEOTIDE SEQUENCE [LARGE SCALE GENOMIC DNA]</scope>
    <source>
        <strain evidence="3">DSM 20098</strain>
    </source>
</reference>
<proteinExistence type="predicted"/>
<dbReference type="AlphaFoldDB" id="C4FDQ4"/>
<evidence type="ECO:0000256" key="1">
    <source>
        <dbReference type="SAM" id="MobiDB-lite"/>
    </source>
</evidence>
<evidence type="ECO:0000313" key="4">
    <source>
        <dbReference type="Proteomes" id="UP000006408"/>
    </source>
</evidence>
<dbReference type="EMBL" id="ABYS02000004">
    <property type="protein sequence ID" value="EEP21085.1"/>
    <property type="molecule type" value="Genomic_DNA"/>
</dbReference>
<feature type="region of interest" description="Disordered" evidence="1">
    <location>
        <begin position="1"/>
        <end position="21"/>
    </location>
</feature>
<name>C4FDQ4_9BIFI</name>
<comment type="caution">
    <text evidence="3">The sequence shown here is derived from an EMBL/GenBank/DDBJ whole genome shotgun (WGS) entry which is preliminary data.</text>
</comment>
<keyword evidence="4" id="KW-1185">Reference proteome</keyword>
<keyword evidence="2" id="KW-1133">Transmembrane helix</keyword>
<evidence type="ECO:0000313" key="3">
    <source>
        <dbReference type="EMBL" id="EEP21085.1"/>
    </source>
</evidence>
<protein>
    <submittedName>
        <fullName evidence="3">Uncharacterized protein</fullName>
    </submittedName>
</protein>
<dbReference type="Proteomes" id="UP000006408">
    <property type="component" value="Unassembled WGS sequence"/>
</dbReference>
<accession>C4FDQ4</accession>
<gene>
    <name evidence="3" type="ORF">BIFANG_02441</name>
</gene>
<keyword evidence="2" id="KW-0472">Membrane</keyword>
<sequence>MGRARRKLQPEHNEASTGFPMPGALMLDGLASEVIACGQGMCRAFACIFLMLLWAWGIP</sequence>
<organism evidence="3 4">
    <name type="scientific">Bifidobacterium angulatum DSM 20098 = JCM 7096</name>
    <dbReference type="NCBI Taxonomy" id="518635"/>
    <lineage>
        <taxon>Bacteria</taxon>
        <taxon>Bacillati</taxon>
        <taxon>Actinomycetota</taxon>
        <taxon>Actinomycetes</taxon>
        <taxon>Bifidobacteriales</taxon>
        <taxon>Bifidobacteriaceae</taxon>
        <taxon>Bifidobacterium</taxon>
    </lineage>
</organism>
<keyword evidence="2" id="KW-0812">Transmembrane</keyword>
<feature type="transmembrane region" description="Helical" evidence="2">
    <location>
        <begin position="40"/>
        <end position="58"/>
    </location>
</feature>
<evidence type="ECO:0000256" key="2">
    <source>
        <dbReference type="SAM" id="Phobius"/>
    </source>
</evidence>